<dbReference type="InterPro" id="IPR002110">
    <property type="entry name" value="Ankyrin_rpt"/>
</dbReference>
<name>A0AAV3YE22_9GAST</name>
<sequence length="587" mass="67444">MTAEEILLHERPAGHEEMLHWYNKFRPGLWRALQKDKPDLRVVERLLRSWCGLKTVKNGQVVNMKSLVQDDAQKLPILVLLEKYEHTTKLALALLGGLGYTVRQWVKKGRLQNCDVNTRDITYQVRYPDFPESSQPLVAAVWETNNYDAVKALLDLGPDTGQLYYTDKNIIPWPASFQLFRSPKRPKDFKIIHRVLKATDMSLKNARGQTLLFQAIETEESLATVSIMLEEGVNIAARDNKGRTARDFALKLGRSRYAKAIDNHVIQLVRGRKFPQMEQMLLDGYDNVKNIMDPMGRSLEDIAKRFSSEQVYELVRQADAIKQYAQKVFRAVEEGSHDDLHKLLSCRKYGGVRDQCGRVPLLRAVLRRRRGLVMKLVTMCPFTLNMRDSLGRSVLHYANLFMDMLEMLETHGADPHLEDNVGRTPKMYSRLISGPKEFSRLQREALDADLDIYIYNTNFEEAFHQAMKKGDLRTIRLLVAGLKENGDVSRFSYLLFGCVDLCRENIALYLLNAGLSFDIWKRYVKCDPSSLVCSSTHSYHPLKSLKQRAMETGCTRVVQFINKCETVTHKVDLLQQEATSMLNYGLM</sequence>
<dbReference type="EMBL" id="BLXT01000825">
    <property type="protein sequence ID" value="GFN80508.1"/>
    <property type="molecule type" value="Genomic_DNA"/>
</dbReference>
<evidence type="ECO:0000313" key="1">
    <source>
        <dbReference type="EMBL" id="GFN80508.1"/>
    </source>
</evidence>
<organism evidence="1 2">
    <name type="scientific">Plakobranchus ocellatus</name>
    <dbReference type="NCBI Taxonomy" id="259542"/>
    <lineage>
        <taxon>Eukaryota</taxon>
        <taxon>Metazoa</taxon>
        <taxon>Spiralia</taxon>
        <taxon>Lophotrochozoa</taxon>
        <taxon>Mollusca</taxon>
        <taxon>Gastropoda</taxon>
        <taxon>Heterobranchia</taxon>
        <taxon>Euthyneura</taxon>
        <taxon>Panpulmonata</taxon>
        <taxon>Sacoglossa</taxon>
        <taxon>Placobranchoidea</taxon>
        <taxon>Plakobranchidae</taxon>
        <taxon>Plakobranchus</taxon>
    </lineage>
</organism>
<keyword evidence="2" id="KW-1185">Reference proteome</keyword>
<evidence type="ECO:0000313" key="2">
    <source>
        <dbReference type="Proteomes" id="UP000735302"/>
    </source>
</evidence>
<dbReference type="PANTHER" id="PTHR24172:SF4">
    <property type="entry name" value="ANK_REP_REGION DOMAIN-CONTAINING PROTEIN"/>
    <property type="match status" value="1"/>
</dbReference>
<dbReference type="PANTHER" id="PTHR24172">
    <property type="entry name" value="ANK_REP_REGION DOMAIN-CONTAINING PROTEIN"/>
    <property type="match status" value="1"/>
</dbReference>
<reference evidence="1 2" key="1">
    <citation type="journal article" date="2021" name="Elife">
        <title>Chloroplast acquisition without the gene transfer in kleptoplastic sea slugs, Plakobranchus ocellatus.</title>
        <authorList>
            <person name="Maeda T."/>
            <person name="Takahashi S."/>
            <person name="Yoshida T."/>
            <person name="Shimamura S."/>
            <person name="Takaki Y."/>
            <person name="Nagai Y."/>
            <person name="Toyoda A."/>
            <person name="Suzuki Y."/>
            <person name="Arimoto A."/>
            <person name="Ishii H."/>
            <person name="Satoh N."/>
            <person name="Nishiyama T."/>
            <person name="Hasebe M."/>
            <person name="Maruyama T."/>
            <person name="Minagawa J."/>
            <person name="Obokata J."/>
            <person name="Shigenobu S."/>
        </authorList>
    </citation>
    <scope>NUCLEOTIDE SEQUENCE [LARGE SCALE GENOMIC DNA]</scope>
</reference>
<dbReference type="AlphaFoldDB" id="A0AAV3YE22"/>
<dbReference type="InterPro" id="IPR036770">
    <property type="entry name" value="Ankyrin_rpt-contain_sf"/>
</dbReference>
<protein>
    <submittedName>
        <fullName evidence="1">Acyl-CoA-binding domain-containing protein 6</fullName>
    </submittedName>
</protein>
<proteinExistence type="predicted"/>
<gene>
    <name evidence="1" type="ORF">PoB_000701400</name>
</gene>
<accession>A0AAV3YE22</accession>
<comment type="caution">
    <text evidence="1">The sequence shown here is derived from an EMBL/GenBank/DDBJ whole genome shotgun (WGS) entry which is preliminary data.</text>
</comment>
<dbReference type="Gene3D" id="1.25.40.20">
    <property type="entry name" value="Ankyrin repeat-containing domain"/>
    <property type="match status" value="2"/>
</dbReference>
<dbReference type="SMART" id="SM00248">
    <property type="entry name" value="ANK"/>
    <property type="match status" value="5"/>
</dbReference>
<dbReference type="SUPFAM" id="SSF48403">
    <property type="entry name" value="Ankyrin repeat"/>
    <property type="match status" value="1"/>
</dbReference>
<dbReference type="Proteomes" id="UP000735302">
    <property type="component" value="Unassembled WGS sequence"/>
</dbReference>